<gene>
    <name evidence="2" type="primary">Nfu_g_1_015138</name>
</gene>
<name>A0A1A8QAB4_9TELE</name>
<accession>A0A1A8QAB4</accession>
<protein>
    <submittedName>
        <fullName evidence="2">Uncharacterized protein</fullName>
    </submittedName>
</protein>
<evidence type="ECO:0000313" key="2">
    <source>
        <dbReference type="EMBL" id="SBR90313.1"/>
    </source>
</evidence>
<feature type="non-terminal residue" evidence="2">
    <location>
        <position position="1"/>
    </location>
</feature>
<evidence type="ECO:0000256" key="1">
    <source>
        <dbReference type="SAM" id="MobiDB-lite"/>
    </source>
</evidence>
<proteinExistence type="predicted"/>
<dbReference type="EMBL" id="HAEG01011654">
    <property type="protein sequence ID" value="SBR90313.1"/>
    <property type="molecule type" value="Transcribed_RNA"/>
</dbReference>
<feature type="compositionally biased region" description="Basic and acidic residues" evidence="1">
    <location>
        <begin position="55"/>
        <end position="74"/>
    </location>
</feature>
<dbReference type="AlphaFoldDB" id="A0A1A8QAB4"/>
<sequence>PVGRLMADADQLLSSAGVPLSKVLKGRWGAGECERAAPGAVLGAGSREAGTKGSLSDERTDRGDEDRHSLPLNS</sequence>
<feature type="region of interest" description="Disordered" evidence="1">
    <location>
        <begin position="38"/>
        <end position="74"/>
    </location>
</feature>
<reference evidence="2" key="1">
    <citation type="submission" date="2016-05" db="EMBL/GenBank/DDBJ databases">
        <authorList>
            <person name="Lavstsen T."/>
            <person name="Jespersen J.S."/>
        </authorList>
    </citation>
    <scope>NUCLEOTIDE SEQUENCE</scope>
    <source>
        <tissue evidence="2">Brain</tissue>
    </source>
</reference>
<reference evidence="2" key="2">
    <citation type="submission" date="2016-06" db="EMBL/GenBank/DDBJ databases">
        <title>The genome of a short-lived fish provides insights into sex chromosome evolution and the genetic control of aging.</title>
        <authorList>
            <person name="Reichwald K."/>
            <person name="Felder M."/>
            <person name="Petzold A."/>
            <person name="Koch P."/>
            <person name="Groth M."/>
            <person name="Platzer M."/>
        </authorList>
    </citation>
    <scope>NUCLEOTIDE SEQUENCE</scope>
    <source>
        <tissue evidence="2">Brain</tissue>
    </source>
</reference>
<organism evidence="2">
    <name type="scientific">Nothobranchius pienaari</name>
    <dbReference type="NCBI Taxonomy" id="704102"/>
    <lineage>
        <taxon>Eukaryota</taxon>
        <taxon>Metazoa</taxon>
        <taxon>Chordata</taxon>
        <taxon>Craniata</taxon>
        <taxon>Vertebrata</taxon>
        <taxon>Euteleostomi</taxon>
        <taxon>Actinopterygii</taxon>
        <taxon>Neopterygii</taxon>
        <taxon>Teleostei</taxon>
        <taxon>Neoteleostei</taxon>
        <taxon>Acanthomorphata</taxon>
        <taxon>Ovalentaria</taxon>
        <taxon>Atherinomorphae</taxon>
        <taxon>Cyprinodontiformes</taxon>
        <taxon>Nothobranchiidae</taxon>
        <taxon>Nothobranchius</taxon>
    </lineage>
</organism>